<feature type="compositionally biased region" description="Basic and acidic residues" evidence="1">
    <location>
        <begin position="459"/>
        <end position="477"/>
    </location>
</feature>
<feature type="non-terminal residue" evidence="2">
    <location>
        <position position="1"/>
    </location>
</feature>
<protein>
    <submittedName>
        <fullName evidence="2">Uncharacterized protein</fullName>
    </submittedName>
</protein>
<dbReference type="OrthoDB" id="6780119at2759"/>
<feature type="compositionally biased region" description="Polar residues" evidence="1">
    <location>
        <begin position="95"/>
        <end position="104"/>
    </location>
</feature>
<feature type="compositionally biased region" description="Basic residues" evidence="1">
    <location>
        <begin position="195"/>
        <end position="206"/>
    </location>
</feature>
<feature type="compositionally biased region" description="Basic and acidic residues" evidence="1">
    <location>
        <begin position="432"/>
        <end position="450"/>
    </location>
</feature>
<feature type="region of interest" description="Disordered" evidence="1">
    <location>
        <begin position="591"/>
        <end position="663"/>
    </location>
</feature>
<proteinExistence type="predicted"/>
<evidence type="ECO:0000256" key="1">
    <source>
        <dbReference type="SAM" id="MobiDB-lite"/>
    </source>
</evidence>
<feature type="compositionally biased region" description="Basic and acidic residues" evidence="1">
    <location>
        <begin position="183"/>
        <end position="194"/>
    </location>
</feature>
<feature type="compositionally biased region" description="Basic residues" evidence="1">
    <location>
        <begin position="364"/>
        <end position="375"/>
    </location>
</feature>
<evidence type="ECO:0000313" key="3">
    <source>
        <dbReference type="Proteomes" id="UP001154078"/>
    </source>
</evidence>
<dbReference type="EMBL" id="OV121140">
    <property type="protein sequence ID" value="CAH0564746.1"/>
    <property type="molecule type" value="Genomic_DNA"/>
</dbReference>
<accession>A0A9P0BFR1</accession>
<evidence type="ECO:0000313" key="2">
    <source>
        <dbReference type="EMBL" id="CAH0564746.1"/>
    </source>
</evidence>
<reference evidence="2" key="1">
    <citation type="submission" date="2021-12" db="EMBL/GenBank/DDBJ databases">
        <authorList>
            <person name="King R."/>
        </authorList>
    </citation>
    <scope>NUCLEOTIDE SEQUENCE</scope>
</reference>
<feature type="compositionally biased region" description="Basic and acidic residues" evidence="1">
    <location>
        <begin position="628"/>
        <end position="649"/>
    </location>
</feature>
<name>A0A9P0BFR1_BRAAE</name>
<feature type="compositionally biased region" description="Acidic residues" evidence="1">
    <location>
        <begin position="143"/>
        <end position="163"/>
    </location>
</feature>
<feature type="compositionally biased region" description="Basic residues" evidence="1">
    <location>
        <begin position="609"/>
        <end position="618"/>
    </location>
</feature>
<feature type="region of interest" description="Disordered" evidence="1">
    <location>
        <begin position="547"/>
        <end position="567"/>
    </location>
</feature>
<feature type="compositionally biased region" description="Basic and acidic residues" evidence="1">
    <location>
        <begin position="557"/>
        <end position="567"/>
    </location>
</feature>
<sequence>KSLSDDEEDLEALRLAALQSLKKKNAELGNDLSHDKPNWYNRPKGHNKRGRFFGGRGAKNQKPRDFPTQFPPYNNGNRARNSNLISIPTLPPEGATNQNATDNKITNHEPQLILPQYRYTGNVKEEKSEDNSKFSRYDKSESEDTEEEEEEESVEEEEEDVLEGELKRADSLEALMQELDDEIQGKSKPKEVKQGVKKKVKKKKKKVSESANETSETEVNKEAIVEVKVEEVEVKVEEETQAKENLKPAEKLSPPRYRRRSRSRSPLNRRNNPRRLNNRPPQNFPPAFRQNLPFVPPQQCNLNFPPPPFFNSNVVLGNPPPLFPYDLPPPLPLLNVDTKQLQSVAMAPLSPRSARFVLENRKIVEKRKRSPRRSYSRSPSPLPSSRGFRRSKSPRRSLSPLYPRRKSLSPRRRSLSPRKSPAHHRKPAQNPPKKEETSPKNKPSVRERLGLKPTAQTADSKKDNKDEVDCKKDDGKVVEEKLDPVLEARKKKFENKEIKVKEGIIRLKPKEEEETAEEVKKIDDDDVFDDLDDILLEDDDVNLDKHIFSDEESNSDNEGRFKAKENTNQKVPVLSFTQLVNGTDAKKVIPDKPLIETRESRYRRDRNRDRKRNVRARRSQTPPNKTARLRERITVDKKEQKPKIEEPRVKKSKSEKKHVSPPLEKRFERKIEIKIKNPSKYEKDIKDSVDFTLKTTKRKVEIEGVSSDDDGENDPQIIVENEDETDLKMEDVEDGRTDAGDLRAQLSKKRAERLHKGAPLEGNTSRLLQNALQGAVFKGKSLKEKETVLNDGKLPIHLRLGLANANDVSSDFSAPAKSSKRKSKKSGGRKRSLEQVYLNFVRFVFSRVAATRNISRYQLT</sequence>
<dbReference type="Proteomes" id="UP001154078">
    <property type="component" value="Chromosome 9"/>
</dbReference>
<feature type="compositionally biased region" description="Basic and acidic residues" evidence="1">
    <location>
        <begin position="218"/>
        <end position="250"/>
    </location>
</feature>
<feature type="region of interest" description="Disordered" evidence="1">
    <location>
        <begin position="364"/>
        <end position="477"/>
    </location>
</feature>
<gene>
    <name evidence="2" type="ORF">MELIAE_LOCUS13218</name>
</gene>
<feature type="compositionally biased region" description="Basic and acidic residues" evidence="1">
    <location>
        <begin position="591"/>
        <end position="608"/>
    </location>
</feature>
<feature type="region of interest" description="Disordered" evidence="1">
    <location>
        <begin position="809"/>
        <end position="828"/>
    </location>
</feature>
<keyword evidence="3" id="KW-1185">Reference proteome</keyword>
<feature type="region of interest" description="Disordered" evidence="1">
    <location>
        <begin position="28"/>
        <end position="166"/>
    </location>
</feature>
<feature type="compositionally biased region" description="Low complexity" evidence="1">
    <location>
        <begin position="376"/>
        <end position="386"/>
    </location>
</feature>
<dbReference type="AlphaFoldDB" id="A0A9P0BFR1"/>
<organism evidence="2 3">
    <name type="scientific">Brassicogethes aeneus</name>
    <name type="common">Rape pollen beetle</name>
    <name type="synonym">Meligethes aeneus</name>
    <dbReference type="NCBI Taxonomy" id="1431903"/>
    <lineage>
        <taxon>Eukaryota</taxon>
        <taxon>Metazoa</taxon>
        <taxon>Ecdysozoa</taxon>
        <taxon>Arthropoda</taxon>
        <taxon>Hexapoda</taxon>
        <taxon>Insecta</taxon>
        <taxon>Pterygota</taxon>
        <taxon>Neoptera</taxon>
        <taxon>Endopterygota</taxon>
        <taxon>Coleoptera</taxon>
        <taxon>Polyphaga</taxon>
        <taxon>Cucujiformia</taxon>
        <taxon>Nitidulidae</taxon>
        <taxon>Meligethinae</taxon>
        <taxon>Brassicogethes</taxon>
    </lineage>
</organism>
<feature type="compositionally biased region" description="Basic residues" evidence="1">
    <location>
        <begin position="818"/>
        <end position="828"/>
    </location>
</feature>
<feature type="compositionally biased region" description="Basic residues" evidence="1">
    <location>
        <begin position="403"/>
        <end position="427"/>
    </location>
</feature>
<feature type="compositionally biased region" description="Basic and acidic residues" evidence="1">
    <location>
        <begin position="123"/>
        <end position="142"/>
    </location>
</feature>
<feature type="compositionally biased region" description="Polar residues" evidence="1">
    <location>
        <begin position="71"/>
        <end position="86"/>
    </location>
</feature>
<feature type="region of interest" description="Disordered" evidence="1">
    <location>
        <begin position="178"/>
        <end position="292"/>
    </location>
</feature>